<sequence>MEPGNPPLEEPNTRSSVSPLRWNRLGVYLQGTPMPKSVRVSDELQVVGNGRGFHHHVGELLFGGSNCPSLVVTAPCVPQVEPSILRSEEVGCCRVTMWTTFPTSRIVARSSKWIGRDLSYKSTLNLQVGYRLVLQVGSSQVRLGTCFPSGPAQKI</sequence>
<dbReference type="EMBL" id="JASCZI010030614">
    <property type="protein sequence ID" value="MED6123896.1"/>
    <property type="molecule type" value="Genomic_DNA"/>
</dbReference>
<reference evidence="1 2" key="1">
    <citation type="journal article" date="2023" name="Plants (Basel)">
        <title>Bridging the Gap: Combining Genomics and Transcriptomics Approaches to Understand Stylosanthes scabra, an Orphan Legume from the Brazilian Caatinga.</title>
        <authorList>
            <person name="Ferreira-Neto J.R.C."/>
            <person name="da Silva M.D."/>
            <person name="Binneck E."/>
            <person name="de Melo N.F."/>
            <person name="da Silva R.H."/>
            <person name="de Melo A.L.T.M."/>
            <person name="Pandolfi V."/>
            <person name="Bustamante F.O."/>
            <person name="Brasileiro-Vidal A.C."/>
            <person name="Benko-Iseppon A.M."/>
        </authorList>
    </citation>
    <scope>NUCLEOTIDE SEQUENCE [LARGE SCALE GENOMIC DNA]</scope>
    <source>
        <tissue evidence="1">Leaves</tissue>
    </source>
</reference>
<proteinExistence type="predicted"/>
<name>A0ABU6RII8_9FABA</name>
<accession>A0ABU6RII8</accession>
<keyword evidence="2" id="KW-1185">Reference proteome</keyword>
<organism evidence="1 2">
    <name type="scientific">Stylosanthes scabra</name>
    <dbReference type="NCBI Taxonomy" id="79078"/>
    <lineage>
        <taxon>Eukaryota</taxon>
        <taxon>Viridiplantae</taxon>
        <taxon>Streptophyta</taxon>
        <taxon>Embryophyta</taxon>
        <taxon>Tracheophyta</taxon>
        <taxon>Spermatophyta</taxon>
        <taxon>Magnoliopsida</taxon>
        <taxon>eudicotyledons</taxon>
        <taxon>Gunneridae</taxon>
        <taxon>Pentapetalae</taxon>
        <taxon>rosids</taxon>
        <taxon>fabids</taxon>
        <taxon>Fabales</taxon>
        <taxon>Fabaceae</taxon>
        <taxon>Papilionoideae</taxon>
        <taxon>50 kb inversion clade</taxon>
        <taxon>dalbergioids sensu lato</taxon>
        <taxon>Dalbergieae</taxon>
        <taxon>Pterocarpus clade</taxon>
        <taxon>Stylosanthes</taxon>
    </lineage>
</organism>
<dbReference type="Proteomes" id="UP001341840">
    <property type="component" value="Unassembled WGS sequence"/>
</dbReference>
<gene>
    <name evidence="1" type="ORF">PIB30_053927</name>
</gene>
<protein>
    <submittedName>
        <fullName evidence="1">Uncharacterized protein</fullName>
    </submittedName>
</protein>
<comment type="caution">
    <text evidence="1">The sequence shown here is derived from an EMBL/GenBank/DDBJ whole genome shotgun (WGS) entry which is preliminary data.</text>
</comment>
<evidence type="ECO:0000313" key="1">
    <source>
        <dbReference type="EMBL" id="MED6123896.1"/>
    </source>
</evidence>
<evidence type="ECO:0000313" key="2">
    <source>
        <dbReference type="Proteomes" id="UP001341840"/>
    </source>
</evidence>